<dbReference type="GO" id="GO:0005886">
    <property type="term" value="C:plasma membrane"/>
    <property type="evidence" value="ECO:0007669"/>
    <property type="project" value="UniProtKB-SubCell"/>
</dbReference>
<evidence type="ECO:0000313" key="10">
    <source>
        <dbReference type="Proteomes" id="UP000177050"/>
    </source>
</evidence>
<dbReference type="AlphaFoldDB" id="A0A1F7KZQ6"/>
<keyword evidence="5 8" id="KW-0812">Transmembrane</keyword>
<evidence type="ECO:0000256" key="8">
    <source>
        <dbReference type="SAM" id="Phobius"/>
    </source>
</evidence>
<feature type="transmembrane region" description="Helical" evidence="8">
    <location>
        <begin position="100"/>
        <end position="116"/>
    </location>
</feature>
<evidence type="ECO:0000256" key="2">
    <source>
        <dbReference type="ARBA" id="ARBA00022475"/>
    </source>
</evidence>
<comment type="caution">
    <text evidence="9">The sequence shown here is derived from an EMBL/GenBank/DDBJ whole genome shotgun (WGS) entry which is preliminary data.</text>
</comment>
<feature type="transmembrane region" description="Helical" evidence="8">
    <location>
        <begin position="306"/>
        <end position="324"/>
    </location>
</feature>
<evidence type="ECO:0000313" key="9">
    <source>
        <dbReference type="EMBL" id="OGK73372.1"/>
    </source>
</evidence>
<evidence type="ECO:0000256" key="6">
    <source>
        <dbReference type="ARBA" id="ARBA00022989"/>
    </source>
</evidence>
<evidence type="ECO:0000256" key="3">
    <source>
        <dbReference type="ARBA" id="ARBA00022676"/>
    </source>
</evidence>
<keyword evidence="7 8" id="KW-0472">Membrane</keyword>
<comment type="subcellular location">
    <subcellularLocation>
        <location evidence="1">Cell membrane</location>
        <topology evidence="1">Multi-pass membrane protein</topology>
    </subcellularLocation>
</comment>
<evidence type="ECO:0000256" key="7">
    <source>
        <dbReference type="ARBA" id="ARBA00023136"/>
    </source>
</evidence>
<reference evidence="9 10" key="1">
    <citation type="journal article" date="2016" name="Nat. Commun.">
        <title>Thousands of microbial genomes shed light on interconnected biogeochemical processes in an aquifer system.</title>
        <authorList>
            <person name="Anantharaman K."/>
            <person name="Brown C.T."/>
            <person name="Hug L.A."/>
            <person name="Sharon I."/>
            <person name="Castelle C.J."/>
            <person name="Probst A.J."/>
            <person name="Thomas B.C."/>
            <person name="Singh A."/>
            <person name="Wilkins M.J."/>
            <person name="Karaoz U."/>
            <person name="Brodie E.L."/>
            <person name="Williams K.H."/>
            <person name="Hubbard S.S."/>
            <person name="Banfield J.F."/>
        </authorList>
    </citation>
    <scope>NUCLEOTIDE SEQUENCE [LARGE SCALE GENOMIC DNA]</scope>
</reference>
<dbReference type="EMBL" id="MGBR01000001">
    <property type="protein sequence ID" value="OGK73372.1"/>
    <property type="molecule type" value="Genomic_DNA"/>
</dbReference>
<keyword evidence="2" id="KW-1003">Cell membrane</keyword>
<keyword evidence="4" id="KW-0808">Transferase</keyword>
<evidence type="ECO:0000256" key="5">
    <source>
        <dbReference type="ARBA" id="ARBA00022692"/>
    </source>
</evidence>
<dbReference type="PANTHER" id="PTHR33908:SF11">
    <property type="entry name" value="MEMBRANE PROTEIN"/>
    <property type="match status" value="1"/>
</dbReference>
<feature type="transmembrane region" description="Helical" evidence="8">
    <location>
        <begin position="145"/>
        <end position="172"/>
    </location>
</feature>
<proteinExistence type="predicted"/>
<name>A0A1F7KZQ6_9BACT</name>
<protein>
    <submittedName>
        <fullName evidence="9">Uncharacterized protein</fullName>
    </submittedName>
</protein>
<evidence type="ECO:0000256" key="4">
    <source>
        <dbReference type="ARBA" id="ARBA00022679"/>
    </source>
</evidence>
<organism evidence="9 10">
    <name type="scientific">Candidatus Roizmanbacteria bacterium RIFOXYD1_FULL_38_12</name>
    <dbReference type="NCBI Taxonomy" id="1802093"/>
    <lineage>
        <taxon>Bacteria</taxon>
        <taxon>Candidatus Roizmaniibacteriota</taxon>
    </lineage>
</organism>
<dbReference type="GO" id="GO:0016763">
    <property type="term" value="F:pentosyltransferase activity"/>
    <property type="evidence" value="ECO:0007669"/>
    <property type="project" value="TreeGrafter"/>
</dbReference>
<gene>
    <name evidence="9" type="ORF">A3K52_01085</name>
</gene>
<keyword evidence="3" id="KW-0328">Glycosyltransferase</keyword>
<feature type="transmembrane region" description="Helical" evidence="8">
    <location>
        <begin position="279"/>
        <end position="300"/>
    </location>
</feature>
<dbReference type="PANTHER" id="PTHR33908">
    <property type="entry name" value="MANNOSYLTRANSFERASE YKCB-RELATED"/>
    <property type="match status" value="1"/>
</dbReference>
<feature type="transmembrane region" description="Helical" evidence="8">
    <location>
        <begin position="75"/>
        <end position="93"/>
    </location>
</feature>
<keyword evidence="6 8" id="KW-1133">Transmembrane helix</keyword>
<feature type="transmembrane region" description="Helical" evidence="8">
    <location>
        <begin position="237"/>
        <end position="258"/>
    </location>
</feature>
<feature type="transmembrane region" description="Helical" evidence="8">
    <location>
        <begin position="331"/>
        <end position="349"/>
    </location>
</feature>
<dbReference type="GO" id="GO:0009103">
    <property type="term" value="P:lipopolysaccharide biosynthetic process"/>
    <property type="evidence" value="ECO:0007669"/>
    <property type="project" value="UniProtKB-ARBA"/>
</dbReference>
<sequence>MSQFFFFIYTFTPLRFFIQSFWRDEAFSYLLAKQNILSILILTAKDYNPPLYYLLLHMWIGVFGPSEIALRTLSLLFFFGTLYVVSLFLNNIFKISVKKTLFYLLLFVLNPLLHYYAFEARMYTLFAFFITLSFYYLYKREYQKYVVVAVAGLYTHYFAAFALLGQILFLILTERNKLKKICKMYLAIAISYAPWICFVVASRPPLNNDFWIPRLDIKTVLNIPALLFTGYEYIQSFYYVPLPIISVLLYGIFFVFILRNYKKIHINLHPNKHKKNERLGILMCCWVIAPLLSVILISFIKPVFLPRYTIFITIGLLLTLIYILQTLPSKLLYPLMALLLLFLGHYSFVQVIKRNKANIKRPLLEIKKLMGKDDVIYVTHEFNFHPAQYYLDGKQVYIYGKTYGKIRSYVGKILIPENSISNSLPPYPHRAFILKDDLSYIIQALY</sequence>
<accession>A0A1F7KZQ6</accession>
<evidence type="ECO:0000256" key="1">
    <source>
        <dbReference type="ARBA" id="ARBA00004651"/>
    </source>
</evidence>
<dbReference type="Proteomes" id="UP000177050">
    <property type="component" value="Unassembled WGS sequence"/>
</dbReference>
<feature type="transmembrane region" description="Helical" evidence="8">
    <location>
        <begin position="184"/>
        <end position="203"/>
    </location>
</feature>
<dbReference type="InterPro" id="IPR050297">
    <property type="entry name" value="LipidA_mod_glycosyltrf_83"/>
</dbReference>